<keyword evidence="3" id="KW-1185">Reference proteome</keyword>
<keyword evidence="1" id="KW-1133">Transmembrane helix</keyword>
<protein>
    <recommendedName>
        <fullName evidence="4">Transmembrane protein</fullName>
    </recommendedName>
</protein>
<feature type="transmembrane region" description="Helical" evidence="1">
    <location>
        <begin position="35"/>
        <end position="56"/>
    </location>
</feature>
<keyword evidence="1" id="KW-0472">Membrane</keyword>
<gene>
    <name evidence="2" type="ORF">PSCICP_37860</name>
</gene>
<comment type="caution">
    <text evidence="2">The sequence shown here is derived from an EMBL/GenBank/DDBJ whole genome shotgun (WGS) entry which is preliminary data.</text>
</comment>
<proteinExistence type="predicted"/>
<organism evidence="2 3">
    <name type="scientific">Pseudomonas cichorii</name>
    <dbReference type="NCBI Taxonomy" id="36746"/>
    <lineage>
        <taxon>Bacteria</taxon>
        <taxon>Pseudomonadati</taxon>
        <taxon>Pseudomonadota</taxon>
        <taxon>Gammaproteobacteria</taxon>
        <taxon>Pseudomonadales</taxon>
        <taxon>Pseudomonadaceae</taxon>
        <taxon>Pseudomonas</taxon>
    </lineage>
</organism>
<evidence type="ECO:0000256" key="1">
    <source>
        <dbReference type="SAM" id="Phobius"/>
    </source>
</evidence>
<evidence type="ECO:0000313" key="2">
    <source>
        <dbReference type="EMBL" id="GFM93814.1"/>
    </source>
</evidence>
<evidence type="ECO:0008006" key="4">
    <source>
        <dbReference type="Google" id="ProtNLM"/>
    </source>
</evidence>
<sequence>MDAMQDKRNSYEHFSADEEDATHYVRRHPSNFSTFYRNLLALLIFMALSSYGVLYYSGVLRLIANNSASPPIHKVTQTTASTAPAQTSQRPQPLADCIGPDNVIDEAVATCRFGQFPRATQNHEAQGMVSDRFMAQYMADQQAPQAGRASVESVEWATVNQWDKKRTYRAVWSITDNRIEGSSVCTNWPRGSIEYRECRKGAKVYFREQCKSWSRQWDRSHAGSSKAAQQRYCSAGEGFNPLG</sequence>
<name>A0ABQ1DS64_PSECI</name>
<reference evidence="2 3" key="1">
    <citation type="submission" date="2020-05" db="EMBL/GenBank/DDBJ databases">
        <title>Genetic diversity of Pseudomonas cichorii.</title>
        <authorList>
            <person name="Tani S."/>
            <person name="Yagi H."/>
            <person name="Hashimoto S."/>
            <person name="Iiyama K."/>
            <person name="Furuya N."/>
        </authorList>
    </citation>
    <scope>NUCLEOTIDE SEQUENCE [LARGE SCALE GENOMIC DNA]</scope>
    <source>
        <strain evidence="2 3">LMG 2162</strain>
    </source>
</reference>
<evidence type="ECO:0000313" key="3">
    <source>
        <dbReference type="Proteomes" id="UP000614982"/>
    </source>
</evidence>
<dbReference type="Proteomes" id="UP000614982">
    <property type="component" value="Unassembled WGS sequence"/>
</dbReference>
<accession>A0ABQ1DS64</accession>
<keyword evidence="1" id="KW-0812">Transmembrane</keyword>
<dbReference type="EMBL" id="BLWA01000012">
    <property type="protein sequence ID" value="GFM93814.1"/>
    <property type="molecule type" value="Genomic_DNA"/>
</dbReference>